<reference evidence="1 2" key="1">
    <citation type="submission" date="2023-11" db="EMBL/GenBank/DDBJ databases">
        <title>MicrobeMod: A computational toolkit for identifying prokaryotic methylation and restriction-modification with nanopore sequencing.</title>
        <authorList>
            <person name="Crits-Christoph A."/>
            <person name="Kang S.C."/>
            <person name="Lee H."/>
            <person name="Ostrov N."/>
        </authorList>
    </citation>
    <scope>NUCLEOTIDE SEQUENCE [LARGE SCALE GENOMIC DNA]</scope>
    <source>
        <strain evidence="1 2">ATCC BAA-571</strain>
    </source>
</reference>
<comment type="caution">
    <text evidence="1">The sequence shown here is derived from an EMBL/GenBank/DDBJ whole genome shotgun (WGS) entry which is preliminary data.</text>
</comment>
<dbReference type="EMBL" id="JAWXXP010000001">
    <property type="protein sequence ID" value="MDX5994406.1"/>
    <property type="molecule type" value="Genomic_DNA"/>
</dbReference>
<name>A0ABU4Q483_9GAMM</name>
<gene>
    <name evidence="1" type="ORF">SIM71_20290</name>
</gene>
<evidence type="ECO:0000313" key="2">
    <source>
        <dbReference type="Proteomes" id="UP001278050"/>
    </source>
</evidence>
<protein>
    <submittedName>
        <fullName evidence="1">Uncharacterized protein</fullName>
    </submittedName>
</protein>
<proteinExistence type="predicted"/>
<keyword evidence="2" id="KW-1185">Reference proteome</keyword>
<evidence type="ECO:0000313" key="1">
    <source>
        <dbReference type="EMBL" id="MDX5994406.1"/>
    </source>
</evidence>
<dbReference type="Proteomes" id="UP001278050">
    <property type="component" value="Unassembled WGS sequence"/>
</dbReference>
<sequence>MKVSNPVVRLHLVRERAHGGLHIRQWDALADLGPGVHELYAGPAELEGVSEVLAEGHGFWRSCSGCHESEDGHPVGSYAYSSVLQCSLGSGCSECGGLGATWDNADYDLIAHEDGLNDAAEEGGSQ</sequence>
<accession>A0ABU4Q483</accession>
<dbReference type="RefSeq" id="WP_084331666.1">
    <property type="nucleotide sequence ID" value="NZ_CBCSET010000002.1"/>
</dbReference>
<organism evidence="1 2">
    <name type="scientific">Ectopseudomonas alcaliphila</name>
    <dbReference type="NCBI Taxonomy" id="101564"/>
    <lineage>
        <taxon>Bacteria</taxon>
        <taxon>Pseudomonadati</taxon>
        <taxon>Pseudomonadota</taxon>
        <taxon>Gammaproteobacteria</taxon>
        <taxon>Pseudomonadales</taxon>
        <taxon>Pseudomonadaceae</taxon>
        <taxon>Ectopseudomonas</taxon>
    </lineage>
</organism>